<evidence type="ECO:0000313" key="2">
    <source>
        <dbReference type="Proteomes" id="UP000186817"/>
    </source>
</evidence>
<protein>
    <submittedName>
        <fullName evidence="1">Uncharacterized protein</fullName>
    </submittedName>
</protein>
<dbReference type="AlphaFoldDB" id="A0A1Q9BV11"/>
<name>A0A1Q9BV11_SYMMI</name>
<keyword evidence="2" id="KW-1185">Reference proteome</keyword>
<accession>A0A1Q9BV11</accession>
<dbReference type="Proteomes" id="UP000186817">
    <property type="component" value="Unassembled WGS sequence"/>
</dbReference>
<reference evidence="1 2" key="1">
    <citation type="submission" date="2016-02" db="EMBL/GenBank/DDBJ databases">
        <title>Genome analysis of coral dinoflagellate symbionts highlights evolutionary adaptations to a symbiotic lifestyle.</title>
        <authorList>
            <person name="Aranda M."/>
            <person name="Li Y."/>
            <person name="Liew Y.J."/>
            <person name="Baumgarten S."/>
            <person name="Simakov O."/>
            <person name="Wilson M."/>
            <person name="Piel J."/>
            <person name="Ashoor H."/>
            <person name="Bougouffa S."/>
            <person name="Bajic V.B."/>
            <person name="Ryu T."/>
            <person name="Ravasi T."/>
            <person name="Bayer T."/>
            <person name="Micklem G."/>
            <person name="Kim H."/>
            <person name="Bhak J."/>
            <person name="Lajeunesse T.C."/>
            <person name="Voolstra C.R."/>
        </authorList>
    </citation>
    <scope>NUCLEOTIDE SEQUENCE [LARGE SCALE GENOMIC DNA]</scope>
    <source>
        <strain evidence="1 2">CCMP2467</strain>
    </source>
</reference>
<dbReference type="EMBL" id="LSRX01003614">
    <property type="protein sequence ID" value="OLP74509.1"/>
    <property type="molecule type" value="Genomic_DNA"/>
</dbReference>
<feature type="non-terminal residue" evidence="1">
    <location>
        <position position="1"/>
    </location>
</feature>
<proteinExistence type="predicted"/>
<organism evidence="1 2">
    <name type="scientific">Symbiodinium microadriaticum</name>
    <name type="common">Dinoflagellate</name>
    <name type="synonym">Zooxanthella microadriatica</name>
    <dbReference type="NCBI Taxonomy" id="2951"/>
    <lineage>
        <taxon>Eukaryota</taxon>
        <taxon>Sar</taxon>
        <taxon>Alveolata</taxon>
        <taxon>Dinophyceae</taxon>
        <taxon>Suessiales</taxon>
        <taxon>Symbiodiniaceae</taxon>
        <taxon>Symbiodinium</taxon>
    </lineage>
</organism>
<comment type="caution">
    <text evidence="1">The sequence shown here is derived from an EMBL/GenBank/DDBJ whole genome shotgun (WGS) entry which is preliminary data.</text>
</comment>
<sequence length="59" mass="6698">ERKAYQDKFHDVDVGVNSVCLSVWGEDVPRSGLPTLEELLSSFHSSLHHQAFAQEILKF</sequence>
<evidence type="ECO:0000313" key="1">
    <source>
        <dbReference type="EMBL" id="OLP74509.1"/>
    </source>
</evidence>
<gene>
    <name evidence="1" type="ORF">AK812_SmicGene45923</name>
</gene>